<proteinExistence type="predicted"/>
<feature type="region of interest" description="Disordered" evidence="1">
    <location>
        <begin position="18"/>
        <end position="43"/>
    </location>
</feature>
<protein>
    <submittedName>
        <fullName evidence="2">Uncharacterized protein</fullName>
    </submittedName>
</protein>
<dbReference type="Proteomes" id="UP000638263">
    <property type="component" value="Unassembled WGS sequence"/>
</dbReference>
<sequence length="102" mass="11234">MGGNFPSREGAGWRWWCHIGSGPHTSGEPNADGPHSQQTEAGPVVSQLSRLTECAPIDQDIGGDQVCEDGDRVPVRTRPCIRHEMRDHDHLGVVLQEMLDPR</sequence>
<accession>A0A917VY26</accession>
<keyword evidence="3" id="KW-1185">Reference proteome</keyword>
<comment type="caution">
    <text evidence="2">The sequence shown here is derived from an EMBL/GenBank/DDBJ whole genome shotgun (WGS) entry which is preliminary data.</text>
</comment>
<name>A0A917VY26_9NOCA</name>
<dbReference type="EMBL" id="BMMH01000018">
    <property type="protein sequence ID" value="GGL36328.1"/>
    <property type="molecule type" value="Genomic_DNA"/>
</dbReference>
<reference evidence="2" key="2">
    <citation type="submission" date="2020-09" db="EMBL/GenBank/DDBJ databases">
        <authorList>
            <person name="Sun Q."/>
            <person name="Zhou Y."/>
        </authorList>
    </citation>
    <scope>NUCLEOTIDE SEQUENCE</scope>
    <source>
        <strain evidence="2">CGMCC 4.3508</strain>
    </source>
</reference>
<evidence type="ECO:0000256" key="1">
    <source>
        <dbReference type="SAM" id="MobiDB-lite"/>
    </source>
</evidence>
<organism evidence="2 3">
    <name type="scientific">Nocardia jinanensis</name>
    <dbReference type="NCBI Taxonomy" id="382504"/>
    <lineage>
        <taxon>Bacteria</taxon>
        <taxon>Bacillati</taxon>
        <taxon>Actinomycetota</taxon>
        <taxon>Actinomycetes</taxon>
        <taxon>Mycobacteriales</taxon>
        <taxon>Nocardiaceae</taxon>
        <taxon>Nocardia</taxon>
    </lineage>
</organism>
<dbReference type="AlphaFoldDB" id="A0A917VY26"/>
<reference evidence="2" key="1">
    <citation type="journal article" date="2014" name="Int. J. Syst. Evol. Microbiol.">
        <title>Complete genome sequence of Corynebacterium casei LMG S-19264T (=DSM 44701T), isolated from a smear-ripened cheese.</title>
        <authorList>
            <consortium name="US DOE Joint Genome Institute (JGI-PGF)"/>
            <person name="Walter F."/>
            <person name="Albersmeier A."/>
            <person name="Kalinowski J."/>
            <person name="Ruckert C."/>
        </authorList>
    </citation>
    <scope>NUCLEOTIDE SEQUENCE</scope>
    <source>
        <strain evidence="2">CGMCC 4.3508</strain>
    </source>
</reference>
<evidence type="ECO:0000313" key="3">
    <source>
        <dbReference type="Proteomes" id="UP000638263"/>
    </source>
</evidence>
<gene>
    <name evidence="2" type="ORF">GCM10011588_58940</name>
</gene>
<evidence type="ECO:0000313" key="2">
    <source>
        <dbReference type="EMBL" id="GGL36328.1"/>
    </source>
</evidence>